<gene>
    <name evidence="2" type="ORF">MAE01_01430</name>
</gene>
<evidence type="ECO:0000313" key="2">
    <source>
        <dbReference type="EMBL" id="GEK84967.1"/>
    </source>
</evidence>
<accession>A0A511AG37</accession>
<dbReference type="SMART" id="SM00507">
    <property type="entry name" value="HNHc"/>
    <property type="match status" value="1"/>
</dbReference>
<dbReference type="EMBL" id="BJUW01000001">
    <property type="protein sequence ID" value="GEK84967.1"/>
    <property type="molecule type" value="Genomic_DNA"/>
</dbReference>
<proteinExistence type="predicted"/>
<dbReference type="RefSeq" id="WP_147037638.1">
    <property type="nucleotide sequence ID" value="NZ_BJUW01000001.1"/>
</dbReference>
<reference evidence="2 3" key="1">
    <citation type="submission" date="2019-07" db="EMBL/GenBank/DDBJ databases">
        <title>Whole genome shotgun sequence of Microbacterium aerolatum NBRC 103071.</title>
        <authorList>
            <person name="Hosoyama A."/>
            <person name="Uohara A."/>
            <person name="Ohji S."/>
            <person name="Ichikawa N."/>
        </authorList>
    </citation>
    <scope>NUCLEOTIDE SEQUENCE [LARGE SCALE GENOMIC DNA]</scope>
    <source>
        <strain evidence="2 3">NBRC 103071</strain>
    </source>
</reference>
<organism evidence="2 3">
    <name type="scientific">Microbacterium aerolatum</name>
    <dbReference type="NCBI Taxonomy" id="153731"/>
    <lineage>
        <taxon>Bacteria</taxon>
        <taxon>Bacillati</taxon>
        <taxon>Actinomycetota</taxon>
        <taxon>Actinomycetes</taxon>
        <taxon>Micrococcales</taxon>
        <taxon>Microbacteriaceae</taxon>
        <taxon>Microbacterium</taxon>
    </lineage>
</organism>
<sequence>MSEWLELQAEKARLHAREAELLCAAFGEALDERESRVGADDMRDIPIRSLTAEYSAAGRISSRTMESAMWNAHVLVSEFPVTFQALQDARISPTHARIITDAGARIDDQEKRFAYELAAVDYASGESPNRVRSVTRMLAAKHGDVKFEEQRKAAHDHRAAWIDDFDDGSALIHILTSSVLAHAAMDRASQLARLAKDPHSSERTPVLGEVEKHPATIEDEDLIPEELVLGPDGLGADGESLADAPHDDPRTMDQARVDVMIDLLLAAAAESVAASGAEAIRGRVQVTLPAAVLAGASDAPADLAGCGPVDADLIREIAGLSPGWDRLYIDECSGMVTATDRYRPTAEMRRYLRARDGRCRFPGCAASVLRCDLDHTEEYSRGGVTACGNLGHLCRRHHSLKHPDVDSKHRWRARQLPGGRIEWTSPHGRVFVDHPQPRVHFT</sequence>
<dbReference type="CDD" id="cd00085">
    <property type="entry name" value="HNHc"/>
    <property type="match status" value="1"/>
</dbReference>
<dbReference type="InterPro" id="IPR003615">
    <property type="entry name" value="HNH_nuc"/>
</dbReference>
<dbReference type="Proteomes" id="UP000321225">
    <property type="component" value="Unassembled WGS sequence"/>
</dbReference>
<dbReference type="OrthoDB" id="3261064at2"/>
<evidence type="ECO:0000259" key="1">
    <source>
        <dbReference type="SMART" id="SM00507"/>
    </source>
</evidence>
<dbReference type="AlphaFoldDB" id="A0A511AG37"/>
<keyword evidence="3" id="KW-1185">Reference proteome</keyword>
<name>A0A511AG37_9MICO</name>
<comment type="caution">
    <text evidence="2">The sequence shown here is derived from an EMBL/GenBank/DDBJ whole genome shotgun (WGS) entry which is preliminary data.</text>
</comment>
<feature type="domain" description="HNH nuclease" evidence="1">
    <location>
        <begin position="347"/>
        <end position="399"/>
    </location>
</feature>
<protein>
    <recommendedName>
        <fullName evidence="1">HNH nuclease domain-containing protein</fullName>
    </recommendedName>
</protein>
<dbReference type="Gene3D" id="1.10.30.50">
    <property type="match status" value="1"/>
</dbReference>
<evidence type="ECO:0000313" key="3">
    <source>
        <dbReference type="Proteomes" id="UP000321225"/>
    </source>
</evidence>